<protein>
    <submittedName>
        <fullName evidence="2">Uncharacterized protein</fullName>
    </submittedName>
</protein>
<dbReference type="AlphaFoldDB" id="A0A839JXX9"/>
<keyword evidence="1" id="KW-0472">Membrane</keyword>
<dbReference type="Proteomes" id="UP000574276">
    <property type="component" value="Unassembled WGS sequence"/>
</dbReference>
<comment type="caution">
    <text evidence="2">The sequence shown here is derived from an EMBL/GenBank/DDBJ whole genome shotgun (WGS) entry which is preliminary data.</text>
</comment>
<reference evidence="2 3" key="1">
    <citation type="submission" date="2020-07" db="EMBL/GenBank/DDBJ databases">
        <title>Characterization and genome sequencing of isolate MD1, a novel member within the family Lachnospiraceae.</title>
        <authorList>
            <person name="Rettenmaier R."/>
            <person name="Di Bello L."/>
            <person name="Zinser C."/>
            <person name="Scheitz K."/>
            <person name="Liebl W."/>
            <person name="Zverlov V."/>
        </authorList>
    </citation>
    <scope>NUCLEOTIDE SEQUENCE [LARGE SCALE GENOMIC DNA]</scope>
    <source>
        <strain evidence="2 3">MD1</strain>
    </source>
</reference>
<organism evidence="2 3">
    <name type="scientific">Variimorphobacter saccharofermentans</name>
    <dbReference type="NCBI Taxonomy" id="2755051"/>
    <lineage>
        <taxon>Bacteria</taxon>
        <taxon>Bacillati</taxon>
        <taxon>Bacillota</taxon>
        <taxon>Clostridia</taxon>
        <taxon>Lachnospirales</taxon>
        <taxon>Lachnospiraceae</taxon>
        <taxon>Variimorphobacter</taxon>
    </lineage>
</organism>
<dbReference type="RefSeq" id="WP_228352242.1">
    <property type="nucleotide sequence ID" value="NZ_JACEGA010000001.1"/>
</dbReference>
<keyword evidence="3" id="KW-1185">Reference proteome</keyword>
<evidence type="ECO:0000313" key="3">
    <source>
        <dbReference type="Proteomes" id="UP000574276"/>
    </source>
</evidence>
<dbReference type="EMBL" id="JACEGA010000001">
    <property type="protein sequence ID" value="MBB2182523.1"/>
    <property type="molecule type" value="Genomic_DNA"/>
</dbReference>
<name>A0A839JXX9_9FIRM</name>
<keyword evidence="1" id="KW-1133">Transmembrane helix</keyword>
<sequence>MKLYHYVIMFVIVAITIIVTIDIKTNNLKAVIDNINQIDNNLDTAIDDAVTKLAEVDGNNNIIINKEAAINSFFLSLYTTFGVISDKDSQTKFNQYIPVVAITMEDGFYILYSDEYKDSNGYSCITKRWSEKIPYFYEDDDFIYGFTLGDIVTLYDKNNLLSGEDTQRLYRCDYHEIQTGYEFSAFRLTKPNSILLNDELFQEVRKNTIIQCIEDNMAYYTSRHNRIAKQFGITYNFSLPAIKNEEWAPFLDEVSMYVVFQGYPYGHQRGETYNRIASAGAKVSKKQAYYLEQKSWYLVYHRERCPELQGGGTLFMDEPLYDIQSCCKRGAYACPLCNQNNGANAPDYTP</sequence>
<keyword evidence="1" id="KW-0812">Transmembrane</keyword>
<evidence type="ECO:0000256" key="1">
    <source>
        <dbReference type="SAM" id="Phobius"/>
    </source>
</evidence>
<feature type="transmembrane region" description="Helical" evidence="1">
    <location>
        <begin position="6"/>
        <end position="23"/>
    </location>
</feature>
<proteinExistence type="predicted"/>
<evidence type="ECO:0000313" key="2">
    <source>
        <dbReference type="EMBL" id="MBB2182523.1"/>
    </source>
</evidence>
<accession>A0A839JXX9</accession>
<gene>
    <name evidence="2" type="ORF">H0486_06515</name>
</gene>